<reference evidence="1 2" key="1">
    <citation type="submission" date="2015-11" db="EMBL/GenBank/DDBJ databases">
        <title>Expanding the genomic diversity of Burkholderia species for the development of highly accurate diagnostics.</title>
        <authorList>
            <person name="Sahl J."/>
            <person name="Keim P."/>
            <person name="Wagner D."/>
        </authorList>
    </citation>
    <scope>NUCLEOTIDE SEQUENCE [LARGE SCALE GENOMIC DNA]</scope>
    <source>
        <strain evidence="1 2">MSMB1960WGS</strain>
    </source>
</reference>
<dbReference type="Proteomes" id="UP000068603">
    <property type="component" value="Unassembled WGS sequence"/>
</dbReference>
<dbReference type="AlphaFoldDB" id="A0A125G9Y1"/>
<comment type="caution">
    <text evidence="1">The sequence shown here is derived from an EMBL/GenBank/DDBJ whole genome shotgun (WGS) entry which is preliminary data.</text>
</comment>
<dbReference type="GeneID" id="93058318"/>
<name>A0A125G9Y1_9BURK</name>
<accession>A0A125G9Y1</accession>
<dbReference type="EMBL" id="LPHB01000019">
    <property type="protein sequence ID" value="KWA66554.1"/>
    <property type="molecule type" value="Genomic_DNA"/>
</dbReference>
<proteinExistence type="predicted"/>
<dbReference type="RefSeq" id="WP_059892939.1">
    <property type="nucleotide sequence ID" value="NZ_CP013460.1"/>
</dbReference>
<dbReference type="KEGG" id="bstg:WT74_18155"/>
<protein>
    <submittedName>
        <fullName evidence="1">Uncharacterized protein</fullName>
    </submittedName>
</protein>
<organism evidence="1">
    <name type="scientific">Burkholderia stagnalis</name>
    <dbReference type="NCBI Taxonomy" id="1503054"/>
    <lineage>
        <taxon>Bacteria</taxon>
        <taxon>Pseudomonadati</taxon>
        <taxon>Pseudomonadota</taxon>
        <taxon>Betaproteobacteria</taxon>
        <taxon>Burkholderiales</taxon>
        <taxon>Burkholderiaceae</taxon>
        <taxon>Burkholderia</taxon>
        <taxon>Burkholderia cepacia complex</taxon>
    </lineage>
</organism>
<evidence type="ECO:0000313" key="2">
    <source>
        <dbReference type="Proteomes" id="UP000068603"/>
    </source>
</evidence>
<sequence length="81" mass="8647">MNPCRIRRHRLAWRTLLCAACTALAAFSALDSPPTLAAGKRAIGHQRLAPNAQLPAQRASLPSGPHPGEAMSRQAVTPKKN</sequence>
<gene>
    <name evidence="1" type="ORF">WT44_05695</name>
</gene>
<evidence type="ECO:0000313" key="1">
    <source>
        <dbReference type="EMBL" id="KWA66554.1"/>
    </source>
</evidence>